<dbReference type="Pfam" id="PF00083">
    <property type="entry name" value="Sugar_tr"/>
    <property type="match status" value="1"/>
</dbReference>
<evidence type="ECO:0000256" key="1">
    <source>
        <dbReference type="ARBA" id="ARBA00004141"/>
    </source>
</evidence>
<keyword evidence="7" id="KW-1185">Reference proteome</keyword>
<protein>
    <submittedName>
        <fullName evidence="8">Solute carrier family 22 member 9-like</fullName>
    </submittedName>
</protein>
<organism evidence="7 8">
    <name type="scientific">Chrysochloris asiatica</name>
    <name type="common">Cape golden mole</name>
    <dbReference type="NCBI Taxonomy" id="185453"/>
    <lineage>
        <taxon>Eukaryota</taxon>
        <taxon>Metazoa</taxon>
        <taxon>Chordata</taxon>
        <taxon>Craniata</taxon>
        <taxon>Vertebrata</taxon>
        <taxon>Euteleostomi</taxon>
        <taxon>Mammalia</taxon>
        <taxon>Eutheria</taxon>
        <taxon>Afrotheria</taxon>
        <taxon>Chrysochloridae</taxon>
        <taxon>Chrysochlorinae</taxon>
        <taxon>Chrysochloris</taxon>
    </lineage>
</organism>
<evidence type="ECO:0000256" key="5">
    <source>
        <dbReference type="SAM" id="Phobius"/>
    </source>
</evidence>
<dbReference type="GO" id="GO:0016020">
    <property type="term" value="C:membrane"/>
    <property type="evidence" value="ECO:0007669"/>
    <property type="project" value="UniProtKB-SubCell"/>
</dbReference>
<feature type="transmembrane region" description="Helical" evidence="5">
    <location>
        <begin position="345"/>
        <end position="367"/>
    </location>
</feature>
<gene>
    <name evidence="8" type="primary">LOC102834074</name>
</gene>
<evidence type="ECO:0000256" key="4">
    <source>
        <dbReference type="ARBA" id="ARBA00023136"/>
    </source>
</evidence>
<evidence type="ECO:0000256" key="2">
    <source>
        <dbReference type="ARBA" id="ARBA00022692"/>
    </source>
</evidence>
<reference evidence="8" key="1">
    <citation type="submission" date="2025-08" db="UniProtKB">
        <authorList>
            <consortium name="RefSeq"/>
        </authorList>
    </citation>
    <scope>IDENTIFICATION</scope>
    <source>
        <tissue evidence="8">Spleen</tissue>
    </source>
</reference>
<keyword evidence="4 5" id="KW-0472">Membrane</keyword>
<dbReference type="AlphaFoldDB" id="A0A9B0SVM3"/>
<dbReference type="GeneID" id="102834074"/>
<dbReference type="SUPFAM" id="SSF103473">
    <property type="entry name" value="MFS general substrate transporter"/>
    <property type="match status" value="1"/>
</dbReference>
<feature type="transmembrane region" description="Helical" evidence="5">
    <location>
        <begin position="432"/>
        <end position="451"/>
    </location>
</feature>
<feature type="transmembrane region" description="Helical" evidence="5">
    <location>
        <begin position="407"/>
        <end position="426"/>
    </location>
</feature>
<dbReference type="InterPro" id="IPR005828">
    <property type="entry name" value="MFS_sugar_transport-like"/>
</dbReference>
<dbReference type="Proteomes" id="UP000504623">
    <property type="component" value="Unplaced"/>
</dbReference>
<feature type="transmembrane region" description="Helical" evidence="5">
    <location>
        <begin position="261"/>
        <end position="279"/>
    </location>
</feature>
<evidence type="ECO:0000313" key="7">
    <source>
        <dbReference type="Proteomes" id="UP000504623"/>
    </source>
</evidence>
<dbReference type="PROSITE" id="PS00216">
    <property type="entry name" value="SUGAR_TRANSPORT_1"/>
    <property type="match status" value="1"/>
</dbReference>
<dbReference type="GO" id="GO:0022857">
    <property type="term" value="F:transmembrane transporter activity"/>
    <property type="evidence" value="ECO:0007669"/>
    <property type="project" value="InterPro"/>
</dbReference>
<dbReference type="PANTHER" id="PTHR24064">
    <property type="entry name" value="SOLUTE CARRIER FAMILY 22 MEMBER"/>
    <property type="match status" value="1"/>
</dbReference>
<feature type="transmembrane region" description="Helical" evidence="5">
    <location>
        <begin position="174"/>
        <end position="196"/>
    </location>
</feature>
<keyword evidence="3 5" id="KW-1133">Transmembrane helix</keyword>
<dbReference type="InterPro" id="IPR036259">
    <property type="entry name" value="MFS_trans_sf"/>
</dbReference>
<evidence type="ECO:0000259" key="6">
    <source>
        <dbReference type="PROSITE" id="PS50850"/>
    </source>
</evidence>
<sequence length="561" mass="63127">MAFSELLQCAGDFGKFQIIQSILTGLLNILMITHMLVENFSAATPAHRCYIHLLDSTKSGTNFTKNLTTEELLRVSIPMSPDQKPEQCRRFKQIQWQLLDLNESVANINELDTEPCLDGWIYDQSVFTSTIVTQWDLVCDSQSLKVLSQFLFMTGSMLGTPISGYFADRFGRKPLLLCFSLVCALTGVCSAFAPTFSIYCTLRLIVALSLGTIFNNSLVLLVEWCPTQFQPMITTAITLILSIGQVLLAGLAYVFRDWQTLQLSISLPYFVYFLFIWWFSESARWLIMEGKLENSLRELKRVANFNGSKDAANNLNLEFLRSAMKTELASRTDQIKIKELLASPIMCRTILCLFFIRFSALFFFYGLMLDLKNLGDNLFLNQALLGVIDIPTKYPAFFIMKYINRRTALAPVLFLAGSSVLINIFIPKDWPNWRLAIAMIGKGFMAIYFNMGIIYNNELLPTGMRSTLQGLITLVSRLGATAGTFVLITKYYFAPLPMIFYGAIPILASISVYFLPETRNCPLPDSIADVEKRTVRGTGNLAGLVDTILDGLRENTDNDAL</sequence>
<feature type="domain" description="Major facilitator superfamily (MFS) profile" evidence="6">
    <location>
        <begin position="98"/>
        <end position="520"/>
    </location>
</feature>
<evidence type="ECO:0000313" key="8">
    <source>
        <dbReference type="RefSeq" id="XP_006830894.1"/>
    </source>
</evidence>
<keyword evidence="2 5" id="KW-0812">Transmembrane</keyword>
<evidence type="ECO:0000256" key="3">
    <source>
        <dbReference type="ARBA" id="ARBA00022989"/>
    </source>
</evidence>
<dbReference type="InterPro" id="IPR005829">
    <property type="entry name" value="Sugar_transporter_CS"/>
</dbReference>
<dbReference type="OrthoDB" id="2544694at2759"/>
<feature type="transmembrane region" description="Helical" evidence="5">
    <location>
        <begin position="499"/>
        <end position="516"/>
    </location>
</feature>
<dbReference type="RefSeq" id="XP_006830894.1">
    <property type="nucleotide sequence ID" value="XM_006830831.1"/>
</dbReference>
<dbReference type="FunFam" id="1.20.1250.20:FF:000023">
    <property type="entry name" value="Solute carrier family 22 member 6"/>
    <property type="match status" value="1"/>
</dbReference>
<feature type="transmembrane region" description="Helical" evidence="5">
    <location>
        <begin position="202"/>
        <end position="221"/>
    </location>
</feature>
<feature type="transmembrane region" description="Helical" evidence="5">
    <location>
        <begin position="233"/>
        <end position="255"/>
    </location>
</feature>
<name>A0A9B0SVM3_CHRAS</name>
<dbReference type="Gene3D" id="1.20.1250.20">
    <property type="entry name" value="MFS general substrate transporter like domains"/>
    <property type="match status" value="1"/>
</dbReference>
<comment type="subcellular location">
    <subcellularLocation>
        <location evidence="1">Membrane</location>
        <topology evidence="1">Multi-pass membrane protein</topology>
    </subcellularLocation>
</comment>
<proteinExistence type="predicted"/>
<accession>A0A9B0SVM3</accession>
<dbReference type="InterPro" id="IPR020846">
    <property type="entry name" value="MFS_dom"/>
</dbReference>
<dbReference type="PROSITE" id="PS50850">
    <property type="entry name" value="MFS"/>
    <property type="match status" value="1"/>
</dbReference>